<comment type="caution">
    <text evidence="1">The sequence shown here is derived from an EMBL/GenBank/DDBJ whole genome shotgun (WGS) entry which is preliminary data.</text>
</comment>
<gene>
    <name evidence="1" type="ORF">E2C01_016988</name>
</gene>
<dbReference type="Proteomes" id="UP000324222">
    <property type="component" value="Unassembled WGS sequence"/>
</dbReference>
<accession>A0A5B7DQM6</accession>
<dbReference type="AlphaFoldDB" id="A0A5B7DQM6"/>
<proteinExistence type="predicted"/>
<reference evidence="1 2" key="1">
    <citation type="submission" date="2019-05" db="EMBL/GenBank/DDBJ databases">
        <title>Another draft genome of Portunus trituberculatus and its Hox gene families provides insights of decapod evolution.</title>
        <authorList>
            <person name="Jeong J.-H."/>
            <person name="Song I."/>
            <person name="Kim S."/>
            <person name="Choi T."/>
            <person name="Kim D."/>
            <person name="Ryu S."/>
            <person name="Kim W."/>
        </authorList>
    </citation>
    <scope>NUCLEOTIDE SEQUENCE [LARGE SCALE GENOMIC DNA]</scope>
    <source>
        <tissue evidence="1">Muscle</tissue>
    </source>
</reference>
<keyword evidence="2" id="KW-1185">Reference proteome</keyword>
<dbReference type="EMBL" id="VSRR010001267">
    <property type="protein sequence ID" value="MPC23921.1"/>
    <property type="molecule type" value="Genomic_DNA"/>
</dbReference>
<evidence type="ECO:0000313" key="1">
    <source>
        <dbReference type="EMBL" id="MPC23921.1"/>
    </source>
</evidence>
<sequence length="188" mass="20407">MGGPTGARTGLLVLTLSESVLEEEKEARELRLPSGESKEKASDTHRLARFCLGVLAGDLTMVRGSAELKYVSWITSLSFLTHVCLASRVLARRIICVEVSTMLLTLPSLTPVLAVPTANLHSSPSVCSVTDSSEVTRRGITHLLAEHKVQIKQKNVTIAHFSDQLPLIPDLKEHVAILITGTPEVESY</sequence>
<evidence type="ECO:0000313" key="2">
    <source>
        <dbReference type="Proteomes" id="UP000324222"/>
    </source>
</evidence>
<name>A0A5B7DQM6_PORTR</name>
<protein>
    <submittedName>
        <fullName evidence="1">Uncharacterized protein</fullName>
    </submittedName>
</protein>
<organism evidence="1 2">
    <name type="scientific">Portunus trituberculatus</name>
    <name type="common">Swimming crab</name>
    <name type="synonym">Neptunus trituberculatus</name>
    <dbReference type="NCBI Taxonomy" id="210409"/>
    <lineage>
        <taxon>Eukaryota</taxon>
        <taxon>Metazoa</taxon>
        <taxon>Ecdysozoa</taxon>
        <taxon>Arthropoda</taxon>
        <taxon>Crustacea</taxon>
        <taxon>Multicrustacea</taxon>
        <taxon>Malacostraca</taxon>
        <taxon>Eumalacostraca</taxon>
        <taxon>Eucarida</taxon>
        <taxon>Decapoda</taxon>
        <taxon>Pleocyemata</taxon>
        <taxon>Brachyura</taxon>
        <taxon>Eubrachyura</taxon>
        <taxon>Portunoidea</taxon>
        <taxon>Portunidae</taxon>
        <taxon>Portuninae</taxon>
        <taxon>Portunus</taxon>
    </lineage>
</organism>